<keyword evidence="1" id="KW-1133">Transmembrane helix</keyword>
<keyword evidence="3" id="KW-1185">Reference proteome</keyword>
<feature type="transmembrane region" description="Helical" evidence="1">
    <location>
        <begin position="40"/>
        <end position="60"/>
    </location>
</feature>
<protein>
    <submittedName>
        <fullName evidence="2">Uncharacterized protein</fullName>
    </submittedName>
</protein>
<comment type="caution">
    <text evidence="2">The sequence shown here is derived from an EMBL/GenBank/DDBJ whole genome shotgun (WGS) entry which is preliminary data.</text>
</comment>
<evidence type="ECO:0000256" key="1">
    <source>
        <dbReference type="SAM" id="Phobius"/>
    </source>
</evidence>
<sequence>MAYYSIEKRLRADGIDTTTLGIISDIDVEIRRKKSQLSGLYINSMVDFVLLLLAFLFLPLI</sequence>
<keyword evidence="1" id="KW-0472">Membrane</keyword>
<gene>
    <name evidence="2" type="ORF">BDD26_0929</name>
</gene>
<dbReference type="RefSeq" id="WP_115825656.1">
    <property type="nucleotide sequence ID" value="NZ_QTUB01000001.1"/>
</dbReference>
<name>A0A3D9UA04_9GAMM</name>
<reference evidence="2 3" key="1">
    <citation type="submission" date="2018-08" db="EMBL/GenBank/DDBJ databases">
        <title>Genomic Encyclopedia of Archaeal and Bacterial Type Strains, Phase II (KMG-II): from individual species to whole genera.</title>
        <authorList>
            <person name="Goeker M."/>
        </authorList>
    </citation>
    <scope>NUCLEOTIDE SEQUENCE [LARGE SCALE GENOMIC DNA]</scope>
    <source>
        <strain evidence="2 3">DSM 17905</strain>
    </source>
</reference>
<organism evidence="2 3">
    <name type="scientific">Xenorhabdus cabanillasii</name>
    <dbReference type="NCBI Taxonomy" id="351673"/>
    <lineage>
        <taxon>Bacteria</taxon>
        <taxon>Pseudomonadati</taxon>
        <taxon>Pseudomonadota</taxon>
        <taxon>Gammaproteobacteria</taxon>
        <taxon>Enterobacterales</taxon>
        <taxon>Morganellaceae</taxon>
        <taxon>Xenorhabdus</taxon>
    </lineage>
</organism>
<dbReference type="AlphaFoldDB" id="A0A3D9UA04"/>
<evidence type="ECO:0000313" key="2">
    <source>
        <dbReference type="EMBL" id="REF26302.1"/>
    </source>
</evidence>
<keyword evidence="1" id="KW-0812">Transmembrane</keyword>
<dbReference type="Proteomes" id="UP000256294">
    <property type="component" value="Unassembled WGS sequence"/>
</dbReference>
<accession>A0A3D9UA04</accession>
<proteinExistence type="predicted"/>
<evidence type="ECO:0000313" key="3">
    <source>
        <dbReference type="Proteomes" id="UP000256294"/>
    </source>
</evidence>
<dbReference type="EMBL" id="QTUB01000001">
    <property type="protein sequence ID" value="REF26302.1"/>
    <property type="molecule type" value="Genomic_DNA"/>
</dbReference>